<sequence length="100" mass="11184">MGSSREKLRSGPSRMHLFQQFSWQRLVKCLRQGGRATIQSIRLQGSVAHVLLNRNQLGHAIHYFCCCIHGIAHDGLNVRRGSIALTQKLSHLRKVGATAL</sequence>
<organism evidence="1 2">
    <name type="scientific">Burkholderia ubonensis</name>
    <dbReference type="NCBI Taxonomy" id="101571"/>
    <lineage>
        <taxon>Bacteria</taxon>
        <taxon>Pseudomonadati</taxon>
        <taxon>Pseudomonadota</taxon>
        <taxon>Betaproteobacteria</taxon>
        <taxon>Burkholderiales</taxon>
        <taxon>Burkholderiaceae</taxon>
        <taxon>Burkholderia</taxon>
        <taxon>Burkholderia cepacia complex</taxon>
    </lineage>
</organism>
<dbReference type="Proteomes" id="UP000061665">
    <property type="component" value="Unassembled WGS sequence"/>
</dbReference>
<proteinExistence type="predicted"/>
<comment type="caution">
    <text evidence="1">The sequence shown here is derived from an EMBL/GenBank/DDBJ whole genome shotgun (WGS) entry which is preliminary data.</text>
</comment>
<dbReference type="EMBL" id="LOZE01000121">
    <property type="protein sequence ID" value="KVM23344.1"/>
    <property type="molecule type" value="Genomic_DNA"/>
</dbReference>
<dbReference type="AlphaFoldDB" id="A0AB73FTN2"/>
<reference evidence="1 2" key="1">
    <citation type="submission" date="2015-11" db="EMBL/GenBank/DDBJ databases">
        <title>Expanding the genomic diversity of Burkholderia species for the development of highly accurate diagnostics.</title>
        <authorList>
            <person name="Sahl J."/>
            <person name="Keim P."/>
            <person name="Wagner D."/>
        </authorList>
    </citation>
    <scope>NUCLEOTIDE SEQUENCE [LARGE SCALE GENOMIC DNA]</scope>
    <source>
        <strain evidence="1 2">MSMB2058</strain>
    </source>
</reference>
<evidence type="ECO:0000313" key="2">
    <source>
        <dbReference type="Proteomes" id="UP000061665"/>
    </source>
</evidence>
<accession>A0AB73FTN2</accession>
<name>A0AB73FTN2_9BURK</name>
<gene>
    <name evidence="1" type="ORF">WJ53_17855</name>
</gene>
<evidence type="ECO:0000313" key="1">
    <source>
        <dbReference type="EMBL" id="KVM23344.1"/>
    </source>
</evidence>
<protein>
    <submittedName>
        <fullName evidence="1">Uncharacterized protein</fullName>
    </submittedName>
</protein>